<evidence type="ECO:0000313" key="7">
    <source>
        <dbReference type="EMBL" id="NMV37274.1"/>
    </source>
</evidence>
<keyword evidence="2" id="KW-0963">Cytoplasm</keyword>
<dbReference type="Gene3D" id="3.40.50.1820">
    <property type="entry name" value="alpha/beta hydrolase"/>
    <property type="match status" value="1"/>
</dbReference>
<name>A0A848NXR6_9RALS</name>
<dbReference type="EMBL" id="JABBZM010000003">
    <property type="protein sequence ID" value="NMV37274.1"/>
    <property type="molecule type" value="Genomic_DNA"/>
</dbReference>
<dbReference type="PANTHER" id="PTHR36837">
    <property type="entry name" value="POLY(3-HYDROXYALKANOATE) POLYMERASE SUBUNIT PHAC"/>
    <property type="match status" value="1"/>
</dbReference>
<keyword evidence="3" id="KW-0808">Transferase</keyword>
<dbReference type="InterPro" id="IPR010963">
    <property type="entry name" value="PHA_synth_I"/>
</dbReference>
<dbReference type="InterPro" id="IPR051321">
    <property type="entry name" value="PHA/PHB_synthase"/>
</dbReference>
<organism evidence="7 8">
    <name type="scientific">Ralstonia insidiosa</name>
    <dbReference type="NCBI Taxonomy" id="190721"/>
    <lineage>
        <taxon>Bacteria</taxon>
        <taxon>Pseudomonadati</taxon>
        <taxon>Pseudomonadota</taxon>
        <taxon>Betaproteobacteria</taxon>
        <taxon>Burkholderiales</taxon>
        <taxon>Burkholderiaceae</taxon>
        <taxon>Ralstonia</taxon>
    </lineage>
</organism>
<dbReference type="GO" id="GO:0016746">
    <property type="term" value="F:acyltransferase activity"/>
    <property type="evidence" value="ECO:0007669"/>
    <property type="project" value="UniProtKB-KW"/>
</dbReference>
<evidence type="ECO:0000256" key="4">
    <source>
        <dbReference type="ARBA" id="ARBA00023315"/>
    </source>
</evidence>
<dbReference type="SUPFAM" id="SSF53474">
    <property type="entry name" value="alpha/beta-Hydrolases"/>
    <property type="match status" value="1"/>
</dbReference>
<dbReference type="Proteomes" id="UP000575469">
    <property type="component" value="Unassembled WGS sequence"/>
</dbReference>
<dbReference type="InterPro" id="IPR010941">
    <property type="entry name" value="PhaC_N"/>
</dbReference>
<dbReference type="NCBIfam" id="TIGR01838">
    <property type="entry name" value="PHA_synth_I"/>
    <property type="match status" value="1"/>
</dbReference>
<proteinExistence type="predicted"/>
<accession>A0A848NXR6</accession>
<dbReference type="RefSeq" id="WP_169339453.1">
    <property type="nucleotide sequence ID" value="NZ_JABBZM010000003.1"/>
</dbReference>
<evidence type="ECO:0000256" key="5">
    <source>
        <dbReference type="SAM" id="MobiDB-lite"/>
    </source>
</evidence>
<keyword evidence="4" id="KW-0012">Acyltransferase</keyword>
<evidence type="ECO:0000259" key="6">
    <source>
        <dbReference type="Pfam" id="PF07167"/>
    </source>
</evidence>
<dbReference type="InterPro" id="IPR029058">
    <property type="entry name" value="AB_hydrolase_fold"/>
</dbReference>
<sequence>MATRQSASSKASSAHTQASWQGLPDPAQWAEQFKQWQAYAGAFAQPGAAATPGFGQFNGAQMMGEGAVPFALIPPERLAEIQQKYLEEWLQIWRHMSTGDSAEAVAPSDRRFANEAWRKSPLYGYAAAFYVLNARTLMEMADAVQADAKTRERVRFAVSQWTAAMSPSNFLATNPEAQKQLLESRGESLRTGILNMLQDMERGKISQTDETAFEIGRNVANSEGAVVFENDYFQLIQYKPLTAKVYAKPLLLVPPCINKYYILDLQPANSLVRYAVEQGNTVFLVSWRNPDISMASRTWEDYIEGGAIEAIRVAREISAQDQINVLGFCVGGTILSTALAVLAARGEHPAASLTLLTTLLDFTDTGILDVFVDQAQVEMREQTIGASAPTGPGLLRGVELANTFSFLRPNDLVWNYVVENYLKGKTPAPFDLLYWNGDSTNLPGPWYCWYLRHTYLQNDLKEPGKLAVGGTPVDLGKIDAPVYIYGSREDHIVPWQSAYASVPLLKGKRRFVLGASGHIAGVINPPAANKRSHWINTKLPETAEAWFEGAKEHPGSWWPDWSAWLASHAGAQKAAPKRYGNADYSEIEPAPGRYVKQKA</sequence>
<dbReference type="PANTHER" id="PTHR36837:SF5">
    <property type="entry name" value="POLY-3-HYDROXYBUTYRATE SYNTHASE"/>
    <property type="match status" value="1"/>
</dbReference>
<evidence type="ECO:0000256" key="2">
    <source>
        <dbReference type="ARBA" id="ARBA00022490"/>
    </source>
</evidence>
<reference evidence="7 8" key="1">
    <citation type="submission" date="2020-04" db="EMBL/GenBank/DDBJ databases">
        <title>Ralstonia insidiosa genome sequencing and assembly.</title>
        <authorList>
            <person name="Martins R.C.R."/>
            <person name="Perdigao-Neto L.V."/>
            <person name="Levin A.S.S."/>
            <person name="Costa S.F."/>
        </authorList>
    </citation>
    <scope>NUCLEOTIDE SEQUENCE [LARGE SCALE GENOMIC DNA]</scope>
    <source>
        <strain evidence="7 8">5047</strain>
    </source>
</reference>
<dbReference type="GO" id="GO:0042619">
    <property type="term" value="P:poly-hydroxybutyrate biosynthetic process"/>
    <property type="evidence" value="ECO:0007669"/>
    <property type="project" value="InterPro"/>
</dbReference>
<evidence type="ECO:0000256" key="3">
    <source>
        <dbReference type="ARBA" id="ARBA00022679"/>
    </source>
</evidence>
<dbReference type="GO" id="GO:0005737">
    <property type="term" value="C:cytoplasm"/>
    <property type="evidence" value="ECO:0007669"/>
    <property type="project" value="UniProtKB-SubCell"/>
</dbReference>
<feature type="domain" description="Poly-beta-hydroxybutyrate polymerase N-terminal" evidence="6">
    <location>
        <begin position="109"/>
        <end position="275"/>
    </location>
</feature>
<dbReference type="Pfam" id="PF07167">
    <property type="entry name" value="PhaC_N"/>
    <property type="match status" value="1"/>
</dbReference>
<feature type="region of interest" description="Disordered" evidence="5">
    <location>
        <begin position="1"/>
        <end position="22"/>
    </location>
</feature>
<evidence type="ECO:0000256" key="1">
    <source>
        <dbReference type="ARBA" id="ARBA00004496"/>
    </source>
</evidence>
<gene>
    <name evidence="7" type="primary">phaC</name>
    <name evidence="7" type="ORF">HGR00_05080</name>
</gene>
<comment type="subcellular location">
    <subcellularLocation>
        <location evidence="1">Cytoplasm</location>
    </subcellularLocation>
</comment>
<dbReference type="AlphaFoldDB" id="A0A848NXR6"/>
<feature type="compositionally biased region" description="Polar residues" evidence="5">
    <location>
        <begin position="1"/>
        <end position="20"/>
    </location>
</feature>
<comment type="caution">
    <text evidence="7">The sequence shown here is derived from an EMBL/GenBank/DDBJ whole genome shotgun (WGS) entry which is preliminary data.</text>
</comment>
<evidence type="ECO:0000313" key="8">
    <source>
        <dbReference type="Proteomes" id="UP000575469"/>
    </source>
</evidence>
<protein>
    <submittedName>
        <fullName evidence="7">Class I poly(R)-hydroxyalkanoic acid synthase</fullName>
    </submittedName>
</protein>